<comment type="caution">
    <text evidence="2">The sequence shown here is derived from an EMBL/GenBank/DDBJ whole genome shotgun (WGS) entry which is preliminary data.</text>
</comment>
<dbReference type="AlphaFoldDB" id="A0A2N5SLC4"/>
<reference evidence="2 3" key="1">
    <citation type="submission" date="2017-11" db="EMBL/GenBank/DDBJ databases">
        <title>De novo assembly and phasing of dikaryotic genomes from two isolates of Puccinia coronata f. sp. avenae, the causal agent of oat crown rust.</title>
        <authorList>
            <person name="Miller M.E."/>
            <person name="Zhang Y."/>
            <person name="Omidvar V."/>
            <person name="Sperschneider J."/>
            <person name="Schwessinger B."/>
            <person name="Raley C."/>
            <person name="Palmer J.M."/>
            <person name="Garnica D."/>
            <person name="Upadhyaya N."/>
            <person name="Rathjen J."/>
            <person name="Taylor J.M."/>
            <person name="Park R.F."/>
            <person name="Dodds P.N."/>
            <person name="Hirsch C.D."/>
            <person name="Kianian S.F."/>
            <person name="Figueroa M."/>
        </authorList>
    </citation>
    <scope>NUCLEOTIDE SEQUENCE [LARGE SCALE GENOMIC DNA]</scope>
    <source>
        <strain evidence="2">12NC29</strain>
    </source>
</reference>
<evidence type="ECO:0000313" key="2">
    <source>
        <dbReference type="EMBL" id="PLW14023.1"/>
    </source>
</evidence>
<gene>
    <name evidence="2" type="ORF">PCANC_17066</name>
</gene>
<name>A0A2N5SLC4_9BASI</name>
<evidence type="ECO:0000313" key="3">
    <source>
        <dbReference type="Proteomes" id="UP000235388"/>
    </source>
</evidence>
<keyword evidence="3" id="KW-1185">Reference proteome</keyword>
<proteinExistence type="predicted"/>
<evidence type="ECO:0000256" key="1">
    <source>
        <dbReference type="SAM" id="MobiDB-lite"/>
    </source>
</evidence>
<feature type="region of interest" description="Disordered" evidence="1">
    <location>
        <begin position="1"/>
        <end position="36"/>
    </location>
</feature>
<organism evidence="2 3">
    <name type="scientific">Puccinia coronata f. sp. avenae</name>
    <dbReference type="NCBI Taxonomy" id="200324"/>
    <lineage>
        <taxon>Eukaryota</taxon>
        <taxon>Fungi</taxon>
        <taxon>Dikarya</taxon>
        <taxon>Basidiomycota</taxon>
        <taxon>Pucciniomycotina</taxon>
        <taxon>Pucciniomycetes</taxon>
        <taxon>Pucciniales</taxon>
        <taxon>Pucciniaceae</taxon>
        <taxon>Puccinia</taxon>
    </lineage>
</organism>
<dbReference type="Proteomes" id="UP000235388">
    <property type="component" value="Unassembled WGS sequence"/>
</dbReference>
<accession>A0A2N5SLC4</accession>
<protein>
    <submittedName>
        <fullName evidence="2">Uncharacterized protein</fullName>
    </submittedName>
</protein>
<dbReference type="EMBL" id="PGCJ01000932">
    <property type="protein sequence ID" value="PLW14023.1"/>
    <property type="molecule type" value="Genomic_DNA"/>
</dbReference>
<sequence length="93" mass="10385">MHTASPSLGGTRGKSGVFRPPFSPTPFNVKHRNPQSTVEIRPNCRSESHHPTCRRIKKLRRSQAITQVEACLLLSIYSCFNPILNKLLSGSEL</sequence>